<keyword evidence="3" id="KW-0378">Hydrolase</keyword>
<reference evidence="3" key="1">
    <citation type="submission" date="2022-06" db="EMBL/GenBank/DDBJ databases">
        <title>PHB producers.</title>
        <authorList>
            <person name="Besaury L."/>
        </authorList>
    </citation>
    <scope>NUCLEOTIDE SEQUENCE</scope>
    <source>
        <strain evidence="3 4">SEWS6</strain>
    </source>
</reference>
<evidence type="ECO:0000313" key="2">
    <source>
        <dbReference type="EMBL" id="MCX4149274.1"/>
    </source>
</evidence>
<keyword evidence="3" id="KW-0121">Carboxypeptidase</keyword>
<sequence>MKLLNGATLRTLQFGSIVLATSALVACGGGTNSGGSPVGTVGGTAAVGVALANASITLTCKNGSGSATANSNGAYTATFGFDGPCTITATGGAITIHSFAAGAGTYNVTPLTELLLDYLAGQLGTTVSGLLAGITSNPSYQSALSNSTVIANAEAAVVKLIKDTYGITLSSSSFLTVSFTPGAPGADADLDTLLAAGAITSNGQPAASLASAAQAAGAAAPIGSGSGGSTGGTGGTTGGTGGSGGTGTTTK</sequence>
<feature type="region of interest" description="Disordered" evidence="1">
    <location>
        <begin position="220"/>
        <end position="251"/>
    </location>
</feature>
<accession>A0AAP5BGF5</accession>
<comment type="caution">
    <text evidence="3">The sequence shown here is derived from an EMBL/GenBank/DDBJ whole genome shotgun (WGS) entry which is preliminary data.</text>
</comment>
<dbReference type="PROSITE" id="PS51257">
    <property type="entry name" value="PROKAR_LIPOPROTEIN"/>
    <property type="match status" value="1"/>
</dbReference>
<feature type="compositionally biased region" description="Gly residues" evidence="1">
    <location>
        <begin position="224"/>
        <end position="251"/>
    </location>
</feature>
<evidence type="ECO:0000313" key="5">
    <source>
        <dbReference type="Proteomes" id="UP001242288"/>
    </source>
</evidence>
<evidence type="ECO:0000256" key="1">
    <source>
        <dbReference type="SAM" id="MobiDB-lite"/>
    </source>
</evidence>
<organism evidence="3 5">
    <name type="scientific">Paraburkholderia madseniana</name>
    <dbReference type="NCBI Taxonomy" id="2599607"/>
    <lineage>
        <taxon>Bacteria</taxon>
        <taxon>Pseudomonadati</taxon>
        <taxon>Pseudomonadota</taxon>
        <taxon>Betaproteobacteria</taxon>
        <taxon>Burkholderiales</taxon>
        <taxon>Burkholderiaceae</taxon>
        <taxon>Paraburkholderia</taxon>
    </lineage>
</organism>
<dbReference type="Proteomes" id="UP001242288">
    <property type="component" value="Unassembled WGS sequence"/>
</dbReference>
<dbReference type="RefSeq" id="WP_266260184.1">
    <property type="nucleotide sequence ID" value="NZ_JAMXWF010000028.1"/>
</dbReference>
<keyword evidence="3" id="KW-0645">Protease</keyword>
<proteinExistence type="predicted"/>
<dbReference type="GO" id="GO:0004180">
    <property type="term" value="F:carboxypeptidase activity"/>
    <property type="evidence" value="ECO:0007669"/>
    <property type="project" value="UniProtKB-KW"/>
</dbReference>
<dbReference type="EMBL" id="JAPKHW010000028">
    <property type="protein sequence ID" value="MCX4149274.1"/>
    <property type="molecule type" value="Genomic_DNA"/>
</dbReference>
<name>A0AAP5BGF5_9BURK</name>
<gene>
    <name evidence="3" type="ORF">NIE36_28365</name>
    <name evidence="2" type="ORF">OSB80_28435</name>
</gene>
<protein>
    <submittedName>
        <fullName evidence="3">Carboxypeptidase regulatory-like domain-containing protein</fullName>
    </submittedName>
</protein>
<evidence type="ECO:0000313" key="4">
    <source>
        <dbReference type="Proteomes" id="UP001209412"/>
    </source>
</evidence>
<dbReference type="AlphaFoldDB" id="A0AAP5BGF5"/>
<dbReference type="EMBL" id="JAMXWF010000028">
    <property type="protein sequence ID" value="MDQ6411091.1"/>
    <property type="molecule type" value="Genomic_DNA"/>
</dbReference>
<evidence type="ECO:0000313" key="3">
    <source>
        <dbReference type="EMBL" id="MDQ6411091.1"/>
    </source>
</evidence>
<keyword evidence="4" id="KW-1185">Reference proteome</keyword>
<dbReference type="Proteomes" id="UP001209412">
    <property type="component" value="Unassembled WGS sequence"/>
</dbReference>